<dbReference type="SUPFAM" id="SSF52402">
    <property type="entry name" value="Adenine nucleotide alpha hydrolases-like"/>
    <property type="match status" value="1"/>
</dbReference>
<dbReference type="InterPro" id="IPR029055">
    <property type="entry name" value="Ntn_hydrolases_N"/>
</dbReference>
<feature type="binding site" evidence="9">
    <location>
        <begin position="359"/>
        <end position="360"/>
    </location>
    <ligand>
        <name>ATP</name>
        <dbReference type="ChEBI" id="CHEBI:30616"/>
    </ligand>
</feature>
<evidence type="ECO:0000256" key="4">
    <source>
        <dbReference type="ARBA" id="ARBA00022741"/>
    </source>
</evidence>
<comment type="caution">
    <text evidence="12">The sequence shown here is derived from an EMBL/GenBank/DDBJ whole genome shotgun (WGS) entry which is preliminary data.</text>
</comment>
<dbReference type="InterPro" id="IPR001962">
    <property type="entry name" value="Asn_synthase"/>
</dbReference>
<keyword evidence="13" id="KW-1185">Reference proteome</keyword>
<keyword evidence="8" id="KW-0028">Amino-acid biosynthesis</keyword>
<comment type="pathway">
    <text evidence="1">Amino-acid biosynthesis; L-asparagine biosynthesis; L-asparagine from L-aspartate (L-Gln route): step 1/1.</text>
</comment>
<evidence type="ECO:0000256" key="8">
    <source>
        <dbReference type="PIRSR" id="PIRSR001589-1"/>
    </source>
</evidence>
<evidence type="ECO:0000313" key="13">
    <source>
        <dbReference type="Proteomes" id="UP000256845"/>
    </source>
</evidence>
<dbReference type="PROSITE" id="PS51278">
    <property type="entry name" value="GATASE_TYPE_2"/>
    <property type="match status" value="1"/>
</dbReference>
<dbReference type="Gene3D" id="3.60.20.10">
    <property type="entry name" value="Glutamine Phosphoribosylpyrophosphate, subunit 1, domain 1"/>
    <property type="match status" value="1"/>
</dbReference>
<evidence type="ECO:0000256" key="7">
    <source>
        <dbReference type="ARBA" id="ARBA00048741"/>
    </source>
</evidence>
<accession>A0A3D9HRY0</accession>
<dbReference type="RefSeq" id="WP_115935803.1">
    <property type="nucleotide sequence ID" value="NZ_QRDW01000002.1"/>
</dbReference>
<evidence type="ECO:0000259" key="11">
    <source>
        <dbReference type="PROSITE" id="PS51278"/>
    </source>
</evidence>
<evidence type="ECO:0000313" key="12">
    <source>
        <dbReference type="EMBL" id="RED52252.1"/>
    </source>
</evidence>
<evidence type="ECO:0000256" key="1">
    <source>
        <dbReference type="ARBA" id="ARBA00005187"/>
    </source>
</evidence>
<dbReference type="PANTHER" id="PTHR43284">
    <property type="entry name" value="ASPARAGINE SYNTHETASE (GLUTAMINE-HYDROLYZING)"/>
    <property type="match status" value="1"/>
</dbReference>
<sequence length="587" mass="65425">MCGIAGIMMRNGSSPDVAILDRLADALAHRGPDGMGKHIAATVGLVQTRLAIIDLKTGDQPLYDPSGLALVGNGEIYNYLELREELKDHPFQTQSDCETPLYLYREEGFDFAQRLRGMYSLALHDPAEGLLILSRDPFGIKPLYYTETADYLAFASEAQALVAAGLAGTEILERRRQELLQMQFTCGEKTIYDGIQRVMPGETLVIRGGRIIDRRHLPALPSGSPEKLSEADAIDRLDRAIRDSVAIHQRSDVPYGLFLSGGIDSSALLSVMSDLNDRPIIAYTAGFSGTNVHDERDHARALAAKVGADHHEVDFGEADFWESLPQITAHMDDPAADYAILPTWKLAREAAQELKVVLSGEGGDELFAGYGRYRSVLRPWWLGGRDIRHRGTFDGLDVLRASDHAWRDSISSQQALSSSQGRSRLQAAQAIDCKDWLTNDLLTKLDRCLMAHGLEGRTPFLDREVANAAFRLPDDLKINKRLGKWVLRKWLEKVMPEAQPFTKKRGFTVPVGEWIRSRSEKLGPLVANRDCIQEIADPDRVVALFNANGKREGFAAWTLLFYALWHRANIERRTPGHGTVFEVLEEK</sequence>
<dbReference type="Proteomes" id="UP000256845">
    <property type="component" value="Unassembled WGS sequence"/>
</dbReference>
<dbReference type="PIRSF" id="PIRSF001589">
    <property type="entry name" value="Asn_synthetase_glu-h"/>
    <property type="match status" value="1"/>
</dbReference>
<dbReference type="OrthoDB" id="9763290at2"/>
<keyword evidence="4 9" id="KW-0547">Nucleotide-binding</keyword>
<dbReference type="Pfam" id="PF13537">
    <property type="entry name" value="GATase_7"/>
    <property type="match status" value="1"/>
</dbReference>
<keyword evidence="6 8" id="KW-0315">Glutamine amidotransferase</keyword>
<feature type="domain" description="Glutamine amidotransferase type-2" evidence="11">
    <location>
        <begin position="2"/>
        <end position="209"/>
    </location>
</feature>
<evidence type="ECO:0000256" key="3">
    <source>
        <dbReference type="ARBA" id="ARBA00012737"/>
    </source>
</evidence>
<dbReference type="CDD" id="cd00712">
    <property type="entry name" value="AsnB"/>
    <property type="match status" value="1"/>
</dbReference>
<name>A0A3D9HRY0_9PROT</name>
<feature type="binding site" evidence="9">
    <location>
        <position position="96"/>
    </location>
    <ligand>
        <name>L-glutamine</name>
        <dbReference type="ChEBI" id="CHEBI:58359"/>
    </ligand>
</feature>
<dbReference type="PANTHER" id="PTHR43284:SF1">
    <property type="entry name" value="ASPARAGINE SYNTHETASE"/>
    <property type="match status" value="1"/>
</dbReference>
<comment type="catalytic activity">
    <reaction evidence="7">
        <text>L-aspartate + L-glutamine + ATP + H2O = L-asparagine + L-glutamate + AMP + diphosphate + H(+)</text>
        <dbReference type="Rhea" id="RHEA:12228"/>
        <dbReference type="ChEBI" id="CHEBI:15377"/>
        <dbReference type="ChEBI" id="CHEBI:15378"/>
        <dbReference type="ChEBI" id="CHEBI:29985"/>
        <dbReference type="ChEBI" id="CHEBI:29991"/>
        <dbReference type="ChEBI" id="CHEBI:30616"/>
        <dbReference type="ChEBI" id="CHEBI:33019"/>
        <dbReference type="ChEBI" id="CHEBI:58048"/>
        <dbReference type="ChEBI" id="CHEBI:58359"/>
        <dbReference type="ChEBI" id="CHEBI:456215"/>
        <dbReference type="EC" id="6.3.5.4"/>
    </reaction>
</comment>
<reference evidence="12 13" key="1">
    <citation type="submission" date="2018-07" db="EMBL/GenBank/DDBJ databases">
        <title>Genomic Encyclopedia of Type Strains, Phase III (KMG-III): the genomes of soil and plant-associated and newly described type strains.</title>
        <authorList>
            <person name="Whitman W."/>
        </authorList>
    </citation>
    <scope>NUCLEOTIDE SEQUENCE [LARGE SCALE GENOMIC DNA]</scope>
    <source>
        <strain evidence="12 13">CECT 8488</strain>
    </source>
</reference>
<dbReference type="Pfam" id="PF00733">
    <property type="entry name" value="Asn_synthase"/>
    <property type="match status" value="1"/>
</dbReference>
<dbReference type="GO" id="GO:0004066">
    <property type="term" value="F:asparagine synthase (glutamine-hydrolyzing) activity"/>
    <property type="evidence" value="ECO:0007669"/>
    <property type="project" value="UniProtKB-EC"/>
</dbReference>
<keyword evidence="5 9" id="KW-0067">ATP-binding</keyword>
<proteinExistence type="inferred from homology"/>
<organism evidence="12 13">
    <name type="scientific">Aestuariispira insulae</name>
    <dbReference type="NCBI Taxonomy" id="1461337"/>
    <lineage>
        <taxon>Bacteria</taxon>
        <taxon>Pseudomonadati</taxon>
        <taxon>Pseudomonadota</taxon>
        <taxon>Alphaproteobacteria</taxon>
        <taxon>Rhodospirillales</taxon>
        <taxon>Kiloniellaceae</taxon>
        <taxon>Aestuariispira</taxon>
    </lineage>
</organism>
<dbReference type="AlphaFoldDB" id="A0A3D9HRY0"/>
<evidence type="ECO:0000256" key="9">
    <source>
        <dbReference type="PIRSR" id="PIRSR001589-2"/>
    </source>
</evidence>
<comment type="similarity">
    <text evidence="2">Belongs to the asparagine synthetase family.</text>
</comment>
<dbReference type="EMBL" id="QRDW01000002">
    <property type="protein sequence ID" value="RED52252.1"/>
    <property type="molecule type" value="Genomic_DNA"/>
</dbReference>
<evidence type="ECO:0000256" key="5">
    <source>
        <dbReference type="ARBA" id="ARBA00022840"/>
    </source>
</evidence>
<dbReference type="Gene3D" id="3.40.50.620">
    <property type="entry name" value="HUPs"/>
    <property type="match status" value="1"/>
</dbReference>
<dbReference type="SUPFAM" id="SSF56235">
    <property type="entry name" value="N-terminal nucleophile aminohydrolases (Ntn hydrolases)"/>
    <property type="match status" value="1"/>
</dbReference>
<dbReference type="InterPro" id="IPR033738">
    <property type="entry name" value="AsnB_N"/>
</dbReference>
<dbReference type="CDD" id="cd01991">
    <property type="entry name" value="Asn_synthase_B_C"/>
    <property type="match status" value="1"/>
</dbReference>
<feature type="site" description="Important for beta-aspartyl-AMP intermediate formation" evidence="10">
    <location>
        <position position="361"/>
    </location>
</feature>
<gene>
    <name evidence="12" type="ORF">DFP90_102270</name>
</gene>
<dbReference type="InterPro" id="IPR014729">
    <property type="entry name" value="Rossmann-like_a/b/a_fold"/>
</dbReference>
<dbReference type="NCBIfam" id="TIGR01536">
    <property type="entry name" value="asn_synth_AEB"/>
    <property type="match status" value="1"/>
</dbReference>
<dbReference type="GO" id="GO:0005524">
    <property type="term" value="F:ATP binding"/>
    <property type="evidence" value="ECO:0007669"/>
    <property type="project" value="UniProtKB-KW"/>
</dbReference>
<dbReference type="GO" id="GO:0006529">
    <property type="term" value="P:asparagine biosynthetic process"/>
    <property type="evidence" value="ECO:0007669"/>
    <property type="project" value="UniProtKB-KW"/>
</dbReference>
<dbReference type="EC" id="6.3.5.4" evidence="3"/>
<dbReference type="InterPro" id="IPR051786">
    <property type="entry name" value="ASN_synthetase/amidase"/>
</dbReference>
<protein>
    <recommendedName>
        <fullName evidence="3">asparagine synthase (glutamine-hydrolyzing)</fullName>
        <ecNumber evidence="3">6.3.5.4</ecNumber>
    </recommendedName>
</protein>
<evidence type="ECO:0000256" key="6">
    <source>
        <dbReference type="ARBA" id="ARBA00022962"/>
    </source>
</evidence>
<feature type="active site" description="For GATase activity" evidence="8">
    <location>
        <position position="2"/>
    </location>
</feature>
<dbReference type="InterPro" id="IPR017932">
    <property type="entry name" value="GATase_2_dom"/>
</dbReference>
<keyword evidence="8" id="KW-0061">Asparagine biosynthesis</keyword>
<dbReference type="InterPro" id="IPR006426">
    <property type="entry name" value="Asn_synth_AEB"/>
</dbReference>
<evidence type="ECO:0000256" key="10">
    <source>
        <dbReference type="PIRSR" id="PIRSR001589-3"/>
    </source>
</evidence>
<evidence type="ECO:0000256" key="2">
    <source>
        <dbReference type="ARBA" id="ARBA00005752"/>
    </source>
</evidence>
<dbReference type="GO" id="GO:0005829">
    <property type="term" value="C:cytosol"/>
    <property type="evidence" value="ECO:0007669"/>
    <property type="project" value="TreeGrafter"/>
</dbReference>